<name>A0ABU5ESF6_9BACT</name>
<evidence type="ECO:0000313" key="1">
    <source>
        <dbReference type="EMBL" id="MDY3557577.1"/>
    </source>
</evidence>
<reference evidence="2" key="1">
    <citation type="journal article" date="2023" name="Mar. Drugs">
        <title>Gemmata algarum, a Novel Planctomycete Isolated from an Algal Mat, Displays Antimicrobial Activity.</title>
        <authorList>
            <person name="Kumar G."/>
            <person name="Kallscheuer N."/>
            <person name="Kashif M."/>
            <person name="Ahamad S."/>
            <person name="Jagadeeshwari U."/>
            <person name="Pannikurungottu S."/>
            <person name="Haufschild T."/>
            <person name="Kabuu M."/>
            <person name="Sasikala C."/>
            <person name="Jogler C."/>
            <person name="Ramana C."/>
        </authorList>
    </citation>
    <scope>NUCLEOTIDE SEQUENCE [LARGE SCALE GENOMIC DNA]</scope>
    <source>
        <strain evidence="2">JC673</strain>
    </source>
</reference>
<proteinExistence type="predicted"/>
<evidence type="ECO:0000313" key="2">
    <source>
        <dbReference type="Proteomes" id="UP001272242"/>
    </source>
</evidence>
<organism evidence="1 2">
    <name type="scientific">Gemmata algarum</name>
    <dbReference type="NCBI Taxonomy" id="2975278"/>
    <lineage>
        <taxon>Bacteria</taxon>
        <taxon>Pseudomonadati</taxon>
        <taxon>Planctomycetota</taxon>
        <taxon>Planctomycetia</taxon>
        <taxon>Gemmatales</taxon>
        <taxon>Gemmataceae</taxon>
        <taxon>Gemmata</taxon>
    </lineage>
</organism>
<gene>
    <name evidence="1" type="ORF">R5W23_000104</name>
</gene>
<dbReference type="RefSeq" id="WP_261187038.1">
    <property type="nucleotide sequence ID" value="NZ_JAXBLV010000001.1"/>
</dbReference>
<dbReference type="Proteomes" id="UP001272242">
    <property type="component" value="Unassembled WGS sequence"/>
</dbReference>
<keyword evidence="2" id="KW-1185">Reference proteome</keyword>
<protein>
    <submittedName>
        <fullName evidence="1">Uncharacterized protein</fullName>
    </submittedName>
</protein>
<dbReference type="EMBL" id="JAXBLV010000001">
    <property type="protein sequence ID" value="MDY3557577.1"/>
    <property type="molecule type" value="Genomic_DNA"/>
</dbReference>
<comment type="caution">
    <text evidence="1">The sequence shown here is derived from an EMBL/GenBank/DDBJ whole genome shotgun (WGS) entry which is preliminary data.</text>
</comment>
<sequence>MRRSHLLLAAILFAYAAGWVSGARNDRGAKLPAELGSEVVFVTQIVPAKSPGAQDEWRQLELRPHTVRAGGRVTKFLPPAPGATQWHVRIAGVSVCCEDVTPAGLPR</sequence>
<accession>A0ABU5ESF6</accession>